<evidence type="ECO:0000313" key="2">
    <source>
        <dbReference type="Proteomes" id="UP000799536"/>
    </source>
</evidence>
<protein>
    <submittedName>
        <fullName evidence="1">Uncharacterized protein</fullName>
    </submittedName>
</protein>
<comment type="caution">
    <text evidence="1">The sequence shown here is derived from an EMBL/GenBank/DDBJ whole genome shotgun (WGS) entry which is preliminary data.</text>
</comment>
<gene>
    <name evidence="1" type="ORF">GQ43DRAFT_76940</name>
</gene>
<dbReference type="EMBL" id="ML994025">
    <property type="protein sequence ID" value="KAF2200394.1"/>
    <property type="molecule type" value="Genomic_DNA"/>
</dbReference>
<keyword evidence="2" id="KW-1185">Reference proteome</keyword>
<reference evidence="1" key="1">
    <citation type="journal article" date="2020" name="Stud. Mycol.">
        <title>101 Dothideomycetes genomes: a test case for predicting lifestyles and emergence of pathogens.</title>
        <authorList>
            <person name="Haridas S."/>
            <person name="Albert R."/>
            <person name="Binder M."/>
            <person name="Bloem J."/>
            <person name="Labutti K."/>
            <person name="Salamov A."/>
            <person name="Andreopoulos B."/>
            <person name="Baker S."/>
            <person name="Barry K."/>
            <person name="Bills G."/>
            <person name="Bluhm B."/>
            <person name="Cannon C."/>
            <person name="Castanera R."/>
            <person name="Culley D."/>
            <person name="Daum C."/>
            <person name="Ezra D."/>
            <person name="Gonzalez J."/>
            <person name="Henrissat B."/>
            <person name="Kuo A."/>
            <person name="Liang C."/>
            <person name="Lipzen A."/>
            <person name="Lutzoni F."/>
            <person name="Magnuson J."/>
            <person name="Mondo S."/>
            <person name="Nolan M."/>
            <person name="Ohm R."/>
            <person name="Pangilinan J."/>
            <person name="Park H.-J."/>
            <person name="Ramirez L."/>
            <person name="Alfaro M."/>
            <person name="Sun H."/>
            <person name="Tritt A."/>
            <person name="Yoshinaga Y."/>
            <person name="Zwiers L.-H."/>
            <person name="Turgeon B."/>
            <person name="Goodwin S."/>
            <person name="Spatafora J."/>
            <person name="Crous P."/>
            <person name="Grigoriev I."/>
        </authorList>
    </citation>
    <scope>NUCLEOTIDE SEQUENCE</scope>
    <source>
        <strain evidence="1">ATCC 74209</strain>
    </source>
</reference>
<proteinExistence type="predicted"/>
<dbReference type="Proteomes" id="UP000799536">
    <property type="component" value="Unassembled WGS sequence"/>
</dbReference>
<name>A0A9P4MP98_9PLEO</name>
<organism evidence="1 2">
    <name type="scientific">Delitschia confertaspora ATCC 74209</name>
    <dbReference type="NCBI Taxonomy" id="1513339"/>
    <lineage>
        <taxon>Eukaryota</taxon>
        <taxon>Fungi</taxon>
        <taxon>Dikarya</taxon>
        <taxon>Ascomycota</taxon>
        <taxon>Pezizomycotina</taxon>
        <taxon>Dothideomycetes</taxon>
        <taxon>Pleosporomycetidae</taxon>
        <taxon>Pleosporales</taxon>
        <taxon>Delitschiaceae</taxon>
        <taxon>Delitschia</taxon>
    </lineage>
</organism>
<dbReference type="AlphaFoldDB" id="A0A9P4MP98"/>
<accession>A0A9P4MP98</accession>
<evidence type="ECO:0000313" key="1">
    <source>
        <dbReference type="EMBL" id="KAF2200394.1"/>
    </source>
</evidence>
<sequence length="102" mass="11351">MGRNNRLNPYNVRAVLSDYPRSVSPHFFCNARARGSYEHCRRAQAPLQFIHSFSNAPLVEEGNPGLSSFSPQTFGGPLTCSCHPPLLPSSPPPTAWTSYRYL</sequence>